<dbReference type="GO" id="GO:0030166">
    <property type="term" value="P:proteoglycan biosynthetic process"/>
    <property type="evidence" value="ECO:0007669"/>
    <property type="project" value="TreeGrafter"/>
</dbReference>
<keyword evidence="3 11" id="KW-0808">Transferase</keyword>
<keyword evidence="6" id="KW-1133">Transmembrane helix</keyword>
<evidence type="ECO:0000256" key="3">
    <source>
        <dbReference type="ARBA" id="ARBA00022679"/>
    </source>
</evidence>
<dbReference type="PANTHER" id="PTHR12137:SF15">
    <property type="entry name" value="CARBOHYDRATE SULFOTRANSFERASE"/>
    <property type="match status" value="1"/>
</dbReference>
<protein>
    <recommendedName>
        <fullName evidence="11">Carbohydrate sulfotransferase</fullName>
        <ecNumber evidence="11">2.8.2.-</ecNumber>
    </recommendedName>
</protein>
<name>A0AAN7NDH8_MYCAM</name>
<proteinExistence type="inferred from homology"/>
<evidence type="ECO:0000313" key="12">
    <source>
        <dbReference type="EMBL" id="KAK4822821.1"/>
    </source>
</evidence>
<dbReference type="InterPro" id="IPR018011">
    <property type="entry name" value="Carb_sulfotrans_8-10"/>
</dbReference>
<evidence type="ECO:0000256" key="4">
    <source>
        <dbReference type="ARBA" id="ARBA00022692"/>
    </source>
</evidence>
<comment type="similarity">
    <text evidence="2 11">Belongs to the sulfotransferase 2 family.</text>
</comment>
<evidence type="ECO:0000256" key="8">
    <source>
        <dbReference type="ARBA" id="ARBA00023136"/>
    </source>
</evidence>
<evidence type="ECO:0000256" key="9">
    <source>
        <dbReference type="ARBA" id="ARBA00023180"/>
    </source>
</evidence>
<dbReference type="GO" id="GO:0000139">
    <property type="term" value="C:Golgi membrane"/>
    <property type="evidence" value="ECO:0007669"/>
    <property type="project" value="UniProtKB-SubCell"/>
</dbReference>
<organism evidence="12 13">
    <name type="scientific">Mycteria americana</name>
    <name type="common">Wood stork</name>
    <dbReference type="NCBI Taxonomy" id="33587"/>
    <lineage>
        <taxon>Eukaryota</taxon>
        <taxon>Metazoa</taxon>
        <taxon>Chordata</taxon>
        <taxon>Craniata</taxon>
        <taxon>Vertebrata</taxon>
        <taxon>Euteleostomi</taxon>
        <taxon>Archelosauria</taxon>
        <taxon>Archosauria</taxon>
        <taxon>Dinosauria</taxon>
        <taxon>Saurischia</taxon>
        <taxon>Theropoda</taxon>
        <taxon>Coelurosauria</taxon>
        <taxon>Aves</taxon>
        <taxon>Neognathae</taxon>
        <taxon>Neoaves</taxon>
        <taxon>Aequornithes</taxon>
        <taxon>Ciconiiformes</taxon>
        <taxon>Ciconiidae</taxon>
        <taxon>Mycteria</taxon>
    </lineage>
</organism>
<evidence type="ECO:0000256" key="10">
    <source>
        <dbReference type="ARBA" id="ARBA00023277"/>
    </source>
</evidence>
<dbReference type="EC" id="2.8.2.-" evidence="11"/>
<keyword evidence="13" id="KW-1185">Reference proteome</keyword>
<keyword evidence="4" id="KW-0812">Transmembrane</keyword>
<dbReference type="InterPro" id="IPR005331">
    <property type="entry name" value="Sulfotransferase"/>
</dbReference>
<sequence length="448" mass="52310">MRREEYPQFQYRLGDDVIESSPAEKDLGVLVGEKLDMSRQCVLTAQKANRILGCIKRSVASRLREVILLLCSALVRPHVEYCVQLWSPQHRKDMDLLGRVQRRAMKMIQGLEHLSYKDRLRELGLSAWRRLQGDLIAAFQYLKGAYRKDGDRLFSKACCDRTRNNGAFPDPTEDWLAIQNDRKNTLASVCLKNNLLNLRSKSGSHVANQLFVEHKHKFIYCEVPKVGCSNWKRTIFLLQADLNAEASEIEHDHIHQTSLIKRLVAYPPAVQKEFLNNYTKVMFTRHPLERLVSAYRDKLLHSEPFYSITVANAIRTMFRKNKNSSEKVSFQEFVDFIIAKPPNTLDIHWKPMFLLCDPCNIHYDILGKYETLGSDSEHVLKVIGAPESLHYPSLKRYNSEKRTNGDITLEYLRQLNSEQIEKIKKLYQMDFFLFNYTMKYEDYFSLND</sequence>
<dbReference type="PANTHER" id="PTHR12137">
    <property type="entry name" value="CARBOHYDRATE SULFOTRANSFERASE"/>
    <property type="match status" value="1"/>
</dbReference>
<evidence type="ECO:0000256" key="5">
    <source>
        <dbReference type="ARBA" id="ARBA00022968"/>
    </source>
</evidence>
<gene>
    <name evidence="12" type="ORF">QYF61_020104</name>
</gene>
<dbReference type="Pfam" id="PF03567">
    <property type="entry name" value="Sulfotransfer_2"/>
    <property type="match status" value="1"/>
</dbReference>
<keyword evidence="8" id="KW-0472">Membrane</keyword>
<keyword evidence="7 11" id="KW-0333">Golgi apparatus</keyword>
<evidence type="ECO:0000256" key="1">
    <source>
        <dbReference type="ARBA" id="ARBA00004323"/>
    </source>
</evidence>
<evidence type="ECO:0000256" key="2">
    <source>
        <dbReference type="ARBA" id="ARBA00006339"/>
    </source>
</evidence>
<evidence type="ECO:0000256" key="11">
    <source>
        <dbReference type="RuleBase" id="RU364020"/>
    </source>
</evidence>
<evidence type="ECO:0000256" key="6">
    <source>
        <dbReference type="ARBA" id="ARBA00022989"/>
    </source>
</evidence>
<keyword evidence="5 11" id="KW-0735">Signal-anchor</keyword>
<comment type="subcellular location">
    <subcellularLocation>
        <location evidence="1 11">Golgi apparatus membrane</location>
        <topology evidence="1 11">Single-pass type II membrane protein</topology>
    </subcellularLocation>
</comment>
<evidence type="ECO:0000313" key="13">
    <source>
        <dbReference type="Proteomes" id="UP001333110"/>
    </source>
</evidence>
<evidence type="ECO:0000256" key="7">
    <source>
        <dbReference type="ARBA" id="ARBA00023034"/>
    </source>
</evidence>
<comment type="caution">
    <text evidence="12">The sequence shown here is derived from an EMBL/GenBank/DDBJ whole genome shotgun (WGS) entry which is preliminary data.</text>
</comment>
<reference evidence="12 13" key="1">
    <citation type="journal article" date="2023" name="J. Hered.">
        <title>Chromosome-level genome of the wood stork (Mycteria americana) provides insight into avian chromosome evolution.</title>
        <authorList>
            <person name="Flamio R. Jr."/>
            <person name="Ramstad K.M."/>
        </authorList>
    </citation>
    <scope>NUCLEOTIDE SEQUENCE [LARGE SCALE GENOMIC DNA]</scope>
    <source>
        <strain evidence="12">JAX WOST 10</strain>
    </source>
</reference>
<keyword evidence="10 11" id="KW-0119">Carbohydrate metabolism</keyword>
<keyword evidence="9 11" id="KW-0325">Glycoprotein</keyword>
<dbReference type="GO" id="GO:0016051">
    <property type="term" value="P:carbohydrate biosynthetic process"/>
    <property type="evidence" value="ECO:0007669"/>
    <property type="project" value="InterPro"/>
</dbReference>
<dbReference type="Proteomes" id="UP001333110">
    <property type="component" value="Unassembled WGS sequence"/>
</dbReference>
<accession>A0AAN7NDH8</accession>
<dbReference type="AlphaFoldDB" id="A0AAN7NDH8"/>
<dbReference type="EMBL" id="JAUNZN010000004">
    <property type="protein sequence ID" value="KAK4822821.1"/>
    <property type="molecule type" value="Genomic_DNA"/>
</dbReference>
<dbReference type="GO" id="GO:0008146">
    <property type="term" value="F:sulfotransferase activity"/>
    <property type="evidence" value="ECO:0007669"/>
    <property type="project" value="InterPro"/>
</dbReference>